<gene>
    <name evidence="1" type="ORF">RPERSI_LOCUS27287</name>
</gene>
<keyword evidence="2" id="KW-1185">Reference proteome</keyword>
<feature type="non-terminal residue" evidence="1">
    <location>
        <position position="1"/>
    </location>
</feature>
<accession>A0ACA9S7C9</accession>
<proteinExistence type="predicted"/>
<organism evidence="1 2">
    <name type="scientific">Racocetra persica</name>
    <dbReference type="NCBI Taxonomy" id="160502"/>
    <lineage>
        <taxon>Eukaryota</taxon>
        <taxon>Fungi</taxon>
        <taxon>Fungi incertae sedis</taxon>
        <taxon>Mucoromycota</taxon>
        <taxon>Glomeromycotina</taxon>
        <taxon>Glomeromycetes</taxon>
        <taxon>Diversisporales</taxon>
        <taxon>Gigasporaceae</taxon>
        <taxon>Racocetra</taxon>
    </lineage>
</organism>
<dbReference type="Proteomes" id="UP000789920">
    <property type="component" value="Unassembled WGS sequence"/>
</dbReference>
<reference evidence="1" key="1">
    <citation type="submission" date="2021-06" db="EMBL/GenBank/DDBJ databases">
        <authorList>
            <person name="Kallberg Y."/>
            <person name="Tangrot J."/>
            <person name="Rosling A."/>
        </authorList>
    </citation>
    <scope>NUCLEOTIDE SEQUENCE</scope>
    <source>
        <strain evidence="1">MA461A</strain>
    </source>
</reference>
<comment type="caution">
    <text evidence="1">The sequence shown here is derived from an EMBL/GenBank/DDBJ whole genome shotgun (WGS) entry which is preliminary data.</text>
</comment>
<evidence type="ECO:0000313" key="2">
    <source>
        <dbReference type="Proteomes" id="UP000789920"/>
    </source>
</evidence>
<protein>
    <submittedName>
        <fullName evidence="1">36502_t:CDS:1</fullName>
    </submittedName>
</protein>
<dbReference type="EMBL" id="CAJVQC010095818">
    <property type="protein sequence ID" value="CAG8828630.1"/>
    <property type="molecule type" value="Genomic_DNA"/>
</dbReference>
<evidence type="ECO:0000313" key="1">
    <source>
        <dbReference type="EMBL" id="CAG8828630.1"/>
    </source>
</evidence>
<feature type="non-terminal residue" evidence="1">
    <location>
        <position position="47"/>
    </location>
</feature>
<sequence length="47" mass="5629">RETENKNSIFFNLYEFSKCVAFAMMICFGYQWSSMIFVLKLDGFSRQ</sequence>
<name>A0ACA9S7C9_9GLOM</name>